<dbReference type="Pfam" id="PF16925">
    <property type="entry name" value="TetR_C_13"/>
    <property type="match status" value="1"/>
</dbReference>
<dbReference type="InterPro" id="IPR036271">
    <property type="entry name" value="Tet_transcr_reg_TetR-rel_C_sf"/>
</dbReference>
<dbReference type="PROSITE" id="PS50977">
    <property type="entry name" value="HTH_TETR_2"/>
    <property type="match status" value="1"/>
</dbReference>
<evidence type="ECO:0000256" key="4">
    <source>
        <dbReference type="PROSITE-ProRule" id="PRU00335"/>
    </source>
</evidence>
<dbReference type="PRINTS" id="PR00455">
    <property type="entry name" value="HTHTETR"/>
</dbReference>
<dbReference type="GO" id="GO:0000976">
    <property type="term" value="F:transcription cis-regulatory region binding"/>
    <property type="evidence" value="ECO:0007669"/>
    <property type="project" value="TreeGrafter"/>
</dbReference>
<sequence length="216" mass="24519">MEAKKSVRKSPKGERRREDIVRSATRLFSRYGYERVRIADIAKEVGISDAGVLYHFPTKEALFTAIVDLRERDYRLDMADADSVREMLDRSIESVQQAATHPDLLRLRVTLTGIDVVEDTPVRGRLARNFALMLPPAEKRIRKGIAAGEIRADVDPQHAALTMYAINEGVRSQWVLASSLHYEMSYVRTYADGVNMLYRGIAERPLPSRIDVDSIE</sequence>
<keyword evidence="7" id="KW-1185">Reference proteome</keyword>
<evidence type="ECO:0000256" key="3">
    <source>
        <dbReference type="ARBA" id="ARBA00023163"/>
    </source>
</evidence>
<dbReference type="InterPro" id="IPR011075">
    <property type="entry name" value="TetR_C"/>
</dbReference>
<feature type="domain" description="HTH tetR-type" evidence="5">
    <location>
        <begin position="14"/>
        <end position="74"/>
    </location>
</feature>
<dbReference type="InterPro" id="IPR009057">
    <property type="entry name" value="Homeodomain-like_sf"/>
</dbReference>
<dbReference type="OrthoDB" id="7505659at2"/>
<accession>A0A5N6S4K1</accession>
<reference evidence="6 7" key="1">
    <citation type="submission" date="2018-04" db="EMBL/GenBank/DDBJ databases">
        <authorList>
            <person name="Eckel V.P."/>
            <person name="Vogel R.F."/>
        </authorList>
    </citation>
    <scope>NUCLEOTIDE SEQUENCE [LARGE SCALE GENOMIC DNA]</scope>
    <source>
        <strain evidence="7">TMW 2.1764</strain>
    </source>
</reference>
<dbReference type="RefSeq" id="WP_152580452.1">
    <property type="nucleotide sequence ID" value="NZ_JAKVIV010000007.1"/>
</dbReference>
<dbReference type="Proteomes" id="UP000325415">
    <property type="component" value="Unassembled WGS sequence"/>
</dbReference>
<evidence type="ECO:0000256" key="2">
    <source>
        <dbReference type="ARBA" id="ARBA00023125"/>
    </source>
</evidence>
<keyword evidence="1" id="KW-0805">Transcription regulation</keyword>
<keyword evidence="3" id="KW-0804">Transcription</keyword>
<dbReference type="SUPFAM" id="SSF48498">
    <property type="entry name" value="Tetracyclin repressor-like, C-terminal domain"/>
    <property type="match status" value="1"/>
</dbReference>
<feature type="DNA-binding region" description="H-T-H motif" evidence="4">
    <location>
        <begin position="37"/>
        <end position="56"/>
    </location>
</feature>
<dbReference type="SUPFAM" id="SSF46689">
    <property type="entry name" value="Homeodomain-like"/>
    <property type="match status" value="1"/>
</dbReference>
<name>A0A5N6S4K1_9BIFI</name>
<comment type="caution">
    <text evidence="6">The sequence shown here is derived from an EMBL/GenBank/DDBJ whole genome shotgun (WGS) entry which is preliminary data.</text>
</comment>
<dbReference type="PANTHER" id="PTHR30055:SF234">
    <property type="entry name" value="HTH-TYPE TRANSCRIPTIONAL REGULATOR BETI"/>
    <property type="match status" value="1"/>
</dbReference>
<dbReference type="InterPro" id="IPR001647">
    <property type="entry name" value="HTH_TetR"/>
</dbReference>
<dbReference type="Gene3D" id="1.10.357.10">
    <property type="entry name" value="Tetracycline Repressor, domain 2"/>
    <property type="match status" value="1"/>
</dbReference>
<gene>
    <name evidence="6" type="ORF">DDE84_04035</name>
</gene>
<dbReference type="Pfam" id="PF00440">
    <property type="entry name" value="TetR_N"/>
    <property type="match status" value="1"/>
</dbReference>
<evidence type="ECO:0000313" key="6">
    <source>
        <dbReference type="EMBL" id="KAE8129247.1"/>
    </source>
</evidence>
<dbReference type="EMBL" id="QDAG01000003">
    <property type="protein sequence ID" value="KAE8129247.1"/>
    <property type="molecule type" value="Genomic_DNA"/>
</dbReference>
<dbReference type="GeneID" id="78126860"/>
<evidence type="ECO:0000313" key="7">
    <source>
        <dbReference type="Proteomes" id="UP000325415"/>
    </source>
</evidence>
<dbReference type="AlphaFoldDB" id="A0A5N6S4K1"/>
<protein>
    <submittedName>
        <fullName evidence="6">TetR/AcrR family transcriptional regulator</fullName>
    </submittedName>
</protein>
<evidence type="ECO:0000256" key="1">
    <source>
        <dbReference type="ARBA" id="ARBA00023015"/>
    </source>
</evidence>
<dbReference type="GO" id="GO:0003700">
    <property type="term" value="F:DNA-binding transcription factor activity"/>
    <property type="evidence" value="ECO:0007669"/>
    <property type="project" value="TreeGrafter"/>
</dbReference>
<keyword evidence="2 4" id="KW-0238">DNA-binding</keyword>
<dbReference type="InterPro" id="IPR050109">
    <property type="entry name" value="HTH-type_TetR-like_transc_reg"/>
</dbReference>
<organism evidence="6 7">
    <name type="scientific">Bifidobacterium tibiigranuli</name>
    <dbReference type="NCBI Taxonomy" id="2172043"/>
    <lineage>
        <taxon>Bacteria</taxon>
        <taxon>Bacillati</taxon>
        <taxon>Actinomycetota</taxon>
        <taxon>Actinomycetes</taxon>
        <taxon>Bifidobacteriales</taxon>
        <taxon>Bifidobacteriaceae</taxon>
        <taxon>Bifidobacterium</taxon>
    </lineage>
</organism>
<dbReference type="PANTHER" id="PTHR30055">
    <property type="entry name" value="HTH-TYPE TRANSCRIPTIONAL REGULATOR RUTR"/>
    <property type="match status" value="1"/>
</dbReference>
<evidence type="ECO:0000259" key="5">
    <source>
        <dbReference type="PROSITE" id="PS50977"/>
    </source>
</evidence>
<proteinExistence type="predicted"/>